<dbReference type="AlphaFoldDB" id="L7EY85"/>
<evidence type="ECO:0000313" key="2">
    <source>
        <dbReference type="EMBL" id="ELP63345.1"/>
    </source>
</evidence>
<dbReference type="EMBL" id="AEJB01000524">
    <property type="protein sequence ID" value="ELP63345.1"/>
    <property type="molecule type" value="Genomic_DNA"/>
</dbReference>
<evidence type="ECO:0000256" key="1">
    <source>
        <dbReference type="SAM" id="MobiDB-lite"/>
    </source>
</evidence>
<keyword evidence="3" id="KW-1185">Reference proteome</keyword>
<gene>
    <name evidence="2" type="ORF">STRTUCAR8_09807</name>
</gene>
<proteinExistence type="predicted"/>
<accession>L7EY85</accession>
<protein>
    <submittedName>
        <fullName evidence="2">Uncharacterized protein</fullName>
    </submittedName>
</protein>
<evidence type="ECO:0000313" key="3">
    <source>
        <dbReference type="Proteomes" id="UP000010931"/>
    </source>
</evidence>
<dbReference type="Proteomes" id="UP000010931">
    <property type="component" value="Unassembled WGS sequence"/>
</dbReference>
<feature type="region of interest" description="Disordered" evidence="1">
    <location>
        <begin position="1"/>
        <end position="21"/>
    </location>
</feature>
<comment type="caution">
    <text evidence="2">The sequence shown here is derived from an EMBL/GenBank/DDBJ whole genome shotgun (WGS) entry which is preliminary data.</text>
</comment>
<organism evidence="2 3">
    <name type="scientific">Streptomyces turgidiscabies (strain Car8)</name>
    <dbReference type="NCBI Taxonomy" id="698760"/>
    <lineage>
        <taxon>Bacteria</taxon>
        <taxon>Bacillati</taxon>
        <taxon>Actinomycetota</taxon>
        <taxon>Actinomycetes</taxon>
        <taxon>Kitasatosporales</taxon>
        <taxon>Streptomycetaceae</taxon>
        <taxon>Streptomyces</taxon>
    </lineage>
</organism>
<reference evidence="2 3" key="1">
    <citation type="journal article" date="2011" name="Plasmid">
        <title>Streptomyces turgidiscabies Car8 contains a modular pathogenicity island that shares virulence genes with other actinobacterial plant pathogens.</title>
        <authorList>
            <person name="Huguet-Tapia J.C."/>
            <person name="Badger J.H."/>
            <person name="Loria R."/>
            <person name="Pettis G.S."/>
        </authorList>
    </citation>
    <scope>NUCLEOTIDE SEQUENCE [LARGE SCALE GENOMIC DNA]</scope>
    <source>
        <strain evidence="2 3">Car8</strain>
    </source>
</reference>
<sequence length="21" mass="2598">MTMNTRPEIQTRVKPRRVDRL</sequence>
<feature type="non-terminal residue" evidence="2">
    <location>
        <position position="21"/>
    </location>
</feature>
<name>L7EY85_STRT8</name>